<sequence length="94" mass="10017">MVELPYTSMNGDSVGSSFPELDGNPTEVELRMRLGHYSADAKALGSPLKEQVSIDEHPYSRIVDAPLCYECGTSMMKTGSCWCCPGCSSSGGCS</sequence>
<gene>
    <name evidence="2" type="primary">nrdJ1</name>
    <name evidence="2" type="ORF">AXFE_06020</name>
</gene>
<evidence type="ECO:0000313" key="2">
    <source>
        <dbReference type="EMBL" id="KJF18522.1"/>
    </source>
</evidence>
<feature type="compositionally biased region" description="Polar residues" evidence="1">
    <location>
        <begin position="7"/>
        <end position="16"/>
    </location>
</feature>
<comment type="caution">
    <text evidence="2">The sequence shown here is derived from an EMBL/GenBank/DDBJ whole genome shotgun (WGS) entry which is preliminary data.</text>
</comment>
<dbReference type="EC" id="1.17.4.1" evidence="2"/>
<reference evidence="2 3" key="1">
    <citation type="submission" date="2015-01" db="EMBL/GenBank/DDBJ databases">
        <title>Draft genome of the acidophilic iron oxidizer Acidithrix ferrooxidans strain Py-F3.</title>
        <authorList>
            <person name="Poehlein A."/>
            <person name="Eisen S."/>
            <person name="Schloemann M."/>
            <person name="Johnson B.D."/>
            <person name="Daniel R."/>
            <person name="Muehling M."/>
        </authorList>
    </citation>
    <scope>NUCLEOTIDE SEQUENCE [LARGE SCALE GENOMIC DNA]</scope>
    <source>
        <strain evidence="2 3">Py-F3</strain>
    </source>
</reference>
<name>A0A0D8HL97_9ACTN</name>
<organism evidence="2 3">
    <name type="scientific">Acidithrix ferrooxidans</name>
    <dbReference type="NCBI Taxonomy" id="1280514"/>
    <lineage>
        <taxon>Bacteria</taxon>
        <taxon>Bacillati</taxon>
        <taxon>Actinomycetota</taxon>
        <taxon>Acidimicrobiia</taxon>
        <taxon>Acidimicrobiales</taxon>
        <taxon>Acidimicrobiaceae</taxon>
        <taxon>Acidithrix</taxon>
    </lineage>
</organism>
<accession>A0A0D8HL97</accession>
<evidence type="ECO:0000256" key="1">
    <source>
        <dbReference type="SAM" id="MobiDB-lite"/>
    </source>
</evidence>
<proteinExistence type="predicted"/>
<dbReference type="EMBL" id="JXYS01000014">
    <property type="protein sequence ID" value="KJF18522.1"/>
    <property type="molecule type" value="Genomic_DNA"/>
</dbReference>
<feature type="region of interest" description="Disordered" evidence="1">
    <location>
        <begin position="1"/>
        <end position="22"/>
    </location>
</feature>
<dbReference type="STRING" id="1280514.AXFE_06020"/>
<protein>
    <submittedName>
        <fullName evidence="2">Vitamin B12-dependent ribonucleotide reductase</fullName>
        <ecNumber evidence="2">1.17.4.1</ecNumber>
    </submittedName>
</protein>
<evidence type="ECO:0000313" key="3">
    <source>
        <dbReference type="Proteomes" id="UP000032360"/>
    </source>
</evidence>
<dbReference type="Proteomes" id="UP000032360">
    <property type="component" value="Unassembled WGS sequence"/>
</dbReference>
<keyword evidence="2" id="KW-0560">Oxidoreductase</keyword>
<keyword evidence="3" id="KW-1185">Reference proteome</keyword>
<dbReference type="GO" id="GO:0004748">
    <property type="term" value="F:ribonucleoside-diphosphate reductase activity, thioredoxin disulfide as acceptor"/>
    <property type="evidence" value="ECO:0007669"/>
    <property type="project" value="UniProtKB-EC"/>
</dbReference>
<dbReference type="AlphaFoldDB" id="A0A0D8HL97"/>